<reference evidence="4 5" key="1">
    <citation type="submission" date="2017-02" db="EMBL/GenBank/DDBJ databases">
        <authorList>
            <person name="Peterson S.W."/>
        </authorList>
    </citation>
    <scope>NUCLEOTIDE SEQUENCE [LARGE SCALE GENOMIC DNA]</scope>
    <source>
        <strain evidence="4 5">LMG 22410</strain>
    </source>
</reference>
<dbReference type="AlphaFoldDB" id="A0A1R4GGL7"/>
<dbReference type="Proteomes" id="UP000195787">
    <property type="component" value="Unassembled WGS sequence"/>
</dbReference>
<dbReference type="GeneID" id="303173911"/>
<dbReference type="RefSeq" id="WP_159456987.1">
    <property type="nucleotide sequence ID" value="NZ_FUHU01000044.1"/>
</dbReference>
<keyword evidence="1 2" id="KW-0238">DNA-binding</keyword>
<evidence type="ECO:0000256" key="2">
    <source>
        <dbReference type="PROSITE-ProRule" id="PRU00335"/>
    </source>
</evidence>
<dbReference type="InterPro" id="IPR001647">
    <property type="entry name" value="HTH_TetR"/>
</dbReference>
<feature type="domain" description="HTH tetR-type" evidence="3">
    <location>
        <begin position="9"/>
        <end position="70"/>
    </location>
</feature>
<dbReference type="Pfam" id="PF00440">
    <property type="entry name" value="TetR_N"/>
    <property type="match status" value="1"/>
</dbReference>
<dbReference type="SUPFAM" id="SSF46689">
    <property type="entry name" value="Homeodomain-like"/>
    <property type="match status" value="1"/>
</dbReference>
<evidence type="ECO:0000256" key="1">
    <source>
        <dbReference type="ARBA" id="ARBA00023125"/>
    </source>
</evidence>
<dbReference type="OrthoDB" id="5242390at2"/>
<name>A0A1R4GGL7_9MICO</name>
<sequence>MQRRGPRGDIDEARILRAADALLAERGDIDRISLRSIAAEVGVAVNALYTYFPSLRAIWHDLADERLGLLRPTELLDIGCSHCAVLELVDRAGAMAAAPGTLSLLRAQPVLGRNSFALSETIMTLTEHGSISPRNAHDLIVGWFYGSSVLDSEGWTSGTDEIRASEPLPEFPRIADRDAADRHEQAEAILRGIGLSCQRL</sequence>
<evidence type="ECO:0000313" key="4">
    <source>
        <dbReference type="EMBL" id="SJM67377.1"/>
    </source>
</evidence>
<dbReference type="InterPro" id="IPR009057">
    <property type="entry name" value="Homeodomain-like_sf"/>
</dbReference>
<gene>
    <name evidence="4" type="ORF">CZ674_11910</name>
</gene>
<proteinExistence type="predicted"/>
<feature type="DNA-binding region" description="H-T-H motif" evidence="2">
    <location>
        <begin position="33"/>
        <end position="52"/>
    </location>
</feature>
<keyword evidence="5" id="KW-1185">Reference proteome</keyword>
<dbReference type="EMBL" id="FUHU01000044">
    <property type="protein sequence ID" value="SJM67377.1"/>
    <property type="molecule type" value="Genomic_DNA"/>
</dbReference>
<evidence type="ECO:0000313" key="5">
    <source>
        <dbReference type="Proteomes" id="UP000195787"/>
    </source>
</evidence>
<accession>A0A1R4GGL7</accession>
<dbReference type="Gene3D" id="1.10.357.10">
    <property type="entry name" value="Tetracycline Repressor, domain 2"/>
    <property type="match status" value="1"/>
</dbReference>
<organism evidence="4 5">
    <name type="scientific">Agrococcus casei LMG 22410</name>
    <dbReference type="NCBI Taxonomy" id="1255656"/>
    <lineage>
        <taxon>Bacteria</taxon>
        <taxon>Bacillati</taxon>
        <taxon>Actinomycetota</taxon>
        <taxon>Actinomycetes</taxon>
        <taxon>Micrococcales</taxon>
        <taxon>Microbacteriaceae</taxon>
        <taxon>Agrococcus</taxon>
    </lineage>
</organism>
<dbReference type="GO" id="GO:0003677">
    <property type="term" value="F:DNA binding"/>
    <property type="evidence" value="ECO:0007669"/>
    <property type="project" value="UniProtKB-UniRule"/>
</dbReference>
<protein>
    <recommendedName>
        <fullName evidence="3">HTH tetR-type domain-containing protein</fullName>
    </recommendedName>
</protein>
<evidence type="ECO:0000259" key="3">
    <source>
        <dbReference type="PROSITE" id="PS50977"/>
    </source>
</evidence>
<dbReference type="PROSITE" id="PS50977">
    <property type="entry name" value="HTH_TETR_2"/>
    <property type="match status" value="1"/>
</dbReference>